<organism evidence="1 2">
    <name type="scientific">Allacma fusca</name>
    <dbReference type="NCBI Taxonomy" id="39272"/>
    <lineage>
        <taxon>Eukaryota</taxon>
        <taxon>Metazoa</taxon>
        <taxon>Ecdysozoa</taxon>
        <taxon>Arthropoda</taxon>
        <taxon>Hexapoda</taxon>
        <taxon>Collembola</taxon>
        <taxon>Symphypleona</taxon>
        <taxon>Sminthuridae</taxon>
        <taxon>Allacma</taxon>
    </lineage>
</organism>
<name>A0A8J2J6R0_9HEXA</name>
<gene>
    <name evidence="1" type="ORF">AFUS01_LOCUS1543</name>
</gene>
<evidence type="ECO:0000313" key="2">
    <source>
        <dbReference type="Proteomes" id="UP000708208"/>
    </source>
</evidence>
<accession>A0A8J2J6R0</accession>
<sequence>MAPSSCSSPTPQSAAVAVFNFALGLGSVSKATLSKSHVLLKFDLNFLEIGGTGDCFLSGGAHPETGPSTWDLCVGVNFESKKLTRMRVPVHP</sequence>
<dbReference type="AlphaFoldDB" id="A0A8J2J6R0"/>
<reference evidence="1" key="1">
    <citation type="submission" date="2021-06" db="EMBL/GenBank/DDBJ databases">
        <authorList>
            <person name="Hodson N. C."/>
            <person name="Mongue J. A."/>
            <person name="Jaron S. K."/>
        </authorList>
    </citation>
    <scope>NUCLEOTIDE SEQUENCE</scope>
</reference>
<protein>
    <submittedName>
        <fullName evidence="1">Uncharacterized protein</fullName>
    </submittedName>
</protein>
<dbReference type="Proteomes" id="UP000708208">
    <property type="component" value="Unassembled WGS sequence"/>
</dbReference>
<dbReference type="EMBL" id="CAJVCH010008625">
    <property type="protein sequence ID" value="CAG7664109.1"/>
    <property type="molecule type" value="Genomic_DNA"/>
</dbReference>
<evidence type="ECO:0000313" key="1">
    <source>
        <dbReference type="EMBL" id="CAG7664109.1"/>
    </source>
</evidence>
<proteinExistence type="predicted"/>
<keyword evidence="2" id="KW-1185">Reference proteome</keyword>
<comment type="caution">
    <text evidence="1">The sequence shown here is derived from an EMBL/GenBank/DDBJ whole genome shotgun (WGS) entry which is preliminary data.</text>
</comment>